<organism evidence="1 2">
    <name type="scientific">Flavobacterium magnum</name>
    <dbReference type="NCBI Taxonomy" id="2162713"/>
    <lineage>
        <taxon>Bacteria</taxon>
        <taxon>Pseudomonadati</taxon>
        <taxon>Bacteroidota</taxon>
        <taxon>Flavobacteriia</taxon>
        <taxon>Flavobacteriales</taxon>
        <taxon>Flavobacteriaceae</taxon>
        <taxon>Flavobacterium</taxon>
    </lineage>
</organism>
<dbReference type="GO" id="GO:0003677">
    <property type="term" value="F:DNA binding"/>
    <property type="evidence" value="ECO:0007669"/>
    <property type="project" value="UniProtKB-KW"/>
</dbReference>
<dbReference type="PANTHER" id="PTHR38479:SF2">
    <property type="entry name" value="WINGED HELIX DNA-BINDING DOMAIN-CONTAINING PROTEIN"/>
    <property type="match status" value="1"/>
</dbReference>
<dbReference type="InterPro" id="IPR009351">
    <property type="entry name" value="AlkZ-like"/>
</dbReference>
<name>A0A2S0RGX2_9FLAO</name>
<keyword evidence="2" id="KW-1185">Reference proteome</keyword>
<dbReference type="AlphaFoldDB" id="A0A2S0RGX2"/>
<dbReference type="OrthoDB" id="2210247at2"/>
<dbReference type="PANTHER" id="PTHR38479">
    <property type="entry name" value="LMO0824 PROTEIN"/>
    <property type="match status" value="1"/>
</dbReference>
<proteinExistence type="predicted"/>
<evidence type="ECO:0000313" key="1">
    <source>
        <dbReference type="EMBL" id="AWA30540.1"/>
    </source>
</evidence>
<evidence type="ECO:0000313" key="2">
    <source>
        <dbReference type="Proteomes" id="UP000244193"/>
    </source>
</evidence>
<dbReference type="KEGG" id="fmg:HYN48_10810"/>
<dbReference type="Proteomes" id="UP000244193">
    <property type="component" value="Chromosome"/>
</dbReference>
<sequence>MKASDLLALRLSSQLLQTGHEKNVQEVVRHLGAMQAQDYGMAKWAIGMRSGESEAVVDDAINSGAILRTHLLRPTWHFVAADDIHWMLELTAPQIRVPLLSASARLGLDAKALHKSIIVIEQLLSVHKSMTREEIMQELVKHHVPVDHLKPAHIMMFAEMEQLVCNGPMRGRQFTYMLLQERVGEPTGFTKEKALHDLSLRYFTSHGPATLSDFTWWSGLSVTNARVALESSKQQLESTETGGSVYWYRPQSIMAMNETVHLLPAFDEYLISYKDRIAAIDLKHQPKAFTKNGIFNPVILINGKAAGTWKRSFRKSKVVFECTPFAEFNKRAKRLIEIKAEEYAAFIGLDAEIRF</sequence>
<gene>
    <name evidence="1" type="ORF">HYN48_10810</name>
</gene>
<protein>
    <submittedName>
        <fullName evidence="1">Winged helix DNA-binding domain-containing protein</fullName>
    </submittedName>
</protein>
<dbReference type="EMBL" id="CP028811">
    <property type="protein sequence ID" value="AWA30540.1"/>
    <property type="molecule type" value="Genomic_DNA"/>
</dbReference>
<keyword evidence="1" id="KW-0238">DNA-binding</keyword>
<dbReference type="Pfam" id="PF06224">
    <property type="entry name" value="AlkZ-like"/>
    <property type="match status" value="1"/>
</dbReference>
<reference evidence="1 2" key="1">
    <citation type="submission" date="2018-04" db="EMBL/GenBank/DDBJ databases">
        <title>Genome sequencing of Flavobacterium sp. HYN0048.</title>
        <authorList>
            <person name="Yi H."/>
            <person name="Baek C."/>
        </authorList>
    </citation>
    <scope>NUCLEOTIDE SEQUENCE [LARGE SCALE GENOMIC DNA]</scope>
    <source>
        <strain evidence="1 2">HYN0048</strain>
    </source>
</reference>
<accession>A0A2S0RGX2</accession>
<dbReference type="RefSeq" id="WP_108371594.1">
    <property type="nucleotide sequence ID" value="NZ_CP028811.1"/>
</dbReference>